<comment type="caution">
    <text evidence="3">The sequence shown here is derived from an EMBL/GenBank/DDBJ whole genome shotgun (WGS) entry which is preliminary data.</text>
</comment>
<dbReference type="InterPro" id="IPR045851">
    <property type="entry name" value="AMP-bd_C_sf"/>
</dbReference>
<dbReference type="InterPro" id="IPR000873">
    <property type="entry name" value="AMP-dep_synth/lig_dom"/>
</dbReference>
<dbReference type="PANTHER" id="PTHR24096:SF323">
    <property type="entry name" value="BLR3536 PROTEIN"/>
    <property type="match status" value="1"/>
</dbReference>
<dbReference type="Gene3D" id="3.30.300.30">
    <property type="match status" value="1"/>
</dbReference>
<dbReference type="Gene3D" id="3.40.50.12780">
    <property type="entry name" value="N-terminal domain of ligase-like"/>
    <property type="match status" value="1"/>
</dbReference>
<dbReference type="PANTHER" id="PTHR24096">
    <property type="entry name" value="LONG-CHAIN-FATTY-ACID--COA LIGASE"/>
    <property type="match status" value="1"/>
</dbReference>
<evidence type="ECO:0000259" key="1">
    <source>
        <dbReference type="Pfam" id="PF00501"/>
    </source>
</evidence>
<protein>
    <submittedName>
        <fullName evidence="3">AMP-binding protein</fullName>
    </submittedName>
</protein>
<evidence type="ECO:0000259" key="2">
    <source>
        <dbReference type="Pfam" id="PF13193"/>
    </source>
</evidence>
<accession>A0ABW3C7G5</accession>
<dbReference type="RefSeq" id="WP_381492945.1">
    <property type="nucleotide sequence ID" value="NZ_JBHTIK010000012.1"/>
</dbReference>
<sequence>MHPHVFAEETPEKTAIIIAETGETLTYGGLEALSNRVAQLIRAHGLKRGDVVALMMENSLEFIPICWGAQRSGIVFTAMSTKLGLDEAQYILTDSGARMLFASPGLADIAARLEVPGPRFAVGGAIPGFEDFGAAVAAMPDTRIADESQGRDMLYSSGTTGRPKGVIGPLPEGPLDEVSPLFMISKMLYGFDADMIYLSPAPLYHAAPLRYSMSVHRAGGTLIVMKKFDPERYLALVEQYGITHTQVVPTMFVRMLKLPDDIRTQHDLSSLKVAIHAAAPCPVEVKRRMIDWWGETIYEYYASTEGTGFCAVSPQEWLKKPGTVGRSLVGEIRILDEEDNALPPGREGRIYFAGGGAFAYHNDPEKTKSAQHPEHGATFGDIGYLDEDGYLFLTDRAAYMIITGGVNVYPQETENVLVMHPKVSDVAVFGIPHEEMGEEVKAVVQPRDWADAGPALEAELIAFARANLSHVKCPRSIDFEAELPRHDTGKLYKRLLKDRYKAAATR</sequence>
<organism evidence="3 4">
    <name type="scientific">Sphingosinicella xenopeptidilytica</name>
    <dbReference type="NCBI Taxonomy" id="364098"/>
    <lineage>
        <taxon>Bacteria</taxon>
        <taxon>Pseudomonadati</taxon>
        <taxon>Pseudomonadota</taxon>
        <taxon>Alphaproteobacteria</taxon>
        <taxon>Sphingomonadales</taxon>
        <taxon>Sphingosinicellaceae</taxon>
        <taxon>Sphingosinicella</taxon>
    </lineage>
</organism>
<gene>
    <name evidence="3" type="ORF">ACFQ00_15855</name>
</gene>
<feature type="domain" description="AMP-dependent synthetase/ligase" evidence="1">
    <location>
        <begin position="7"/>
        <end position="356"/>
    </location>
</feature>
<keyword evidence="4" id="KW-1185">Reference proteome</keyword>
<dbReference type="EMBL" id="JBHTIK010000012">
    <property type="protein sequence ID" value="MFD0849810.1"/>
    <property type="molecule type" value="Genomic_DNA"/>
</dbReference>
<dbReference type="Pfam" id="PF13193">
    <property type="entry name" value="AMP-binding_C"/>
    <property type="match status" value="1"/>
</dbReference>
<dbReference type="InterPro" id="IPR042099">
    <property type="entry name" value="ANL_N_sf"/>
</dbReference>
<name>A0ABW3C7G5_SPHXN</name>
<dbReference type="SUPFAM" id="SSF56801">
    <property type="entry name" value="Acetyl-CoA synthetase-like"/>
    <property type="match status" value="1"/>
</dbReference>
<proteinExistence type="predicted"/>
<dbReference type="Pfam" id="PF00501">
    <property type="entry name" value="AMP-binding"/>
    <property type="match status" value="1"/>
</dbReference>
<feature type="domain" description="AMP-binding enzyme C-terminal" evidence="2">
    <location>
        <begin position="412"/>
        <end position="490"/>
    </location>
</feature>
<dbReference type="PROSITE" id="PS00455">
    <property type="entry name" value="AMP_BINDING"/>
    <property type="match status" value="1"/>
</dbReference>
<dbReference type="InterPro" id="IPR025110">
    <property type="entry name" value="AMP-bd_C"/>
</dbReference>
<evidence type="ECO:0000313" key="3">
    <source>
        <dbReference type="EMBL" id="MFD0849810.1"/>
    </source>
</evidence>
<dbReference type="Proteomes" id="UP001597124">
    <property type="component" value="Unassembled WGS sequence"/>
</dbReference>
<reference evidence="4" key="1">
    <citation type="journal article" date="2019" name="Int. J. Syst. Evol. Microbiol.">
        <title>The Global Catalogue of Microorganisms (GCM) 10K type strain sequencing project: providing services to taxonomists for standard genome sequencing and annotation.</title>
        <authorList>
            <consortium name="The Broad Institute Genomics Platform"/>
            <consortium name="The Broad Institute Genome Sequencing Center for Infectious Disease"/>
            <person name="Wu L."/>
            <person name="Ma J."/>
        </authorList>
    </citation>
    <scope>NUCLEOTIDE SEQUENCE [LARGE SCALE GENOMIC DNA]</scope>
    <source>
        <strain evidence="4">CCUG 52537</strain>
    </source>
</reference>
<dbReference type="InterPro" id="IPR020845">
    <property type="entry name" value="AMP-binding_CS"/>
</dbReference>
<evidence type="ECO:0000313" key="4">
    <source>
        <dbReference type="Proteomes" id="UP001597124"/>
    </source>
</evidence>